<feature type="chain" id="PRO_5027684342" evidence="1">
    <location>
        <begin position="21"/>
        <end position="353"/>
    </location>
</feature>
<sequence length="353" mass="38074">MIKKTALSLLVLGGLSQSQALELKLEPIGTLNIGGALTGYTIYTNNKAGADKKTRYDVGSAMISISKTAEPVGFTFIGGAYAIPVVGVSIPKTSTTTDLFSPLPMAYLEFAPVKGLSIQAGKLPTIFGYESAFTYLNKYIQRGLIWNMQPVINNGVRLTYSTDLFNVKVGINDGFYTLSTTHPKPALEGSLGLTPTKDSSISFNFILPDKSSRPNSTAVPANKREYNLIATYSFGSLSFGTDLMYVEAPKDVEAQVSEKAKASAGCIHIHYHLQPITISGRVEYVKDNSDAGGIDLVGLGDGNKGWTFTITPAYTKGPFLVRGELSYVKADKPFTVNNKKDQMRVGVEVGFLF</sequence>
<accession>A0A7C2V5J3</accession>
<evidence type="ECO:0000256" key="1">
    <source>
        <dbReference type="SAM" id="SignalP"/>
    </source>
</evidence>
<evidence type="ECO:0000313" key="2">
    <source>
        <dbReference type="EMBL" id="HEW46242.1"/>
    </source>
</evidence>
<reference evidence="2" key="1">
    <citation type="journal article" date="2020" name="mSystems">
        <title>Genome- and Community-Level Interaction Insights into Carbon Utilization and Element Cycling Functions of Hydrothermarchaeota in Hydrothermal Sediment.</title>
        <authorList>
            <person name="Zhou Z."/>
            <person name="Liu Y."/>
            <person name="Xu W."/>
            <person name="Pan J."/>
            <person name="Luo Z.H."/>
            <person name="Li M."/>
        </authorList>
    </citation>
    <scope>NUCLEOTIDE SEQUENCE [LARGE SCALE GENOMIC DNA]</scope>
    <source>
        <strain evidence="2">SpSt-132</strain>
    </source>
</reference>
<dbReference type="SUPFAM" id="SSF56935">
    <property type="entry name" value="Porins"/>
    <property type="match status" value="1"/>
</dbReference>
<dbReference type="AlphaFoldDB" id="A0A7C2V5J3"/>
<dbReference type="Pfam" id="PF07642">
    <property type="entry name" value="BBP2"/>
    <property type="match status" value="1"/>
</dbReference>
<proteinExistence type="predicted"/>
<dbReference type="Gene3D" id="2.40.160.10">
    <property type="entry name" value="Porin"/>
    <property type="match status" value="1"/>
</dbReference>
<feature type="signal peptide" evidence="1">
    <location>
        <begin position="1"/>
        <end position="20"/>
    </location>
</feature>
<gene>
    <name evidence="2" type="ORF">ENO47_06205</name>
</gene>
<dbReference type="InterPro" id="IPR023614">
    <property type="entry name" value="Porin_dom_sf"/>
</dbReference>
<protein>
    <submittedName>
        <fullName evidence="2">Porin</fullName>
    </submittedName>
</protein>
<dbReference type="InterPro" id="IPR011486">
    <property type="entry name" value="BBP2"/>
</dbReference>
<dbReference type="EMBL" id="DSFP01000053">
    <property type="protein sequence ID" value="HEW46242.1"/>
    <property type="molecule type" value="Genomic_DNA"/>
</dbReference>
<name>A0A7C2V5J3_9AQUI</name>
<organism evidence="2">
    <name type="scientific">Hydrogenobacter sp</name>
    <dbReference type="NCBI Taxonomy" id="2152829"/>
    <lineage>
        <taxon>Bacteria</taxon>
        <taxon>Pseudomonadati</taxon>
        <taxon>Aquificota</taxon>
        <taxon>Aquificia</taxon>
        <taxon>Aquificales</taxon>
        <taxon>Aquificaceae</taxon>
        <taxon>Hydrogenobacter</taxon>
    </lineage>
</organism>
<keyword evidence="1" id="KW-0732">Signal</keyword>
<comment type="caution">
    <text evidence="2">The sequence shown here is derived from an EMBL/GenBank/DDBJ whole genome shotgun (WGS) entry which is preliminary data.</text>
</comment>